<proteinExistence type="predicted"/>
<keyword evidence="3" id="KW-1185">Reference proteome</keyword>
<gene>
    <name evidence="2" type="ORF">QI30_08500</name>
</gene>
<dbReference type="SUPFAM" id="SSF81606">
    <property type="entry name" value="PP2C-like"/>
    <property type="match status" value="1"/>
</dbReference>
<dbReference type="Gene3D" id="3.60.40.10">
    <property type="entry name" value="PPM-type phosphatase domain"/>
    <property type="match status" value="1"/>
</dbReference>
<evidence type="ECO:0000313" key="2">
    <source>
        <dbReference type="EMBL" id="RUS56956.1"/>
    </source>
</evidence>
<organism evidence="2 3">
    <name type="scientific">Candidatus Kurthia intestinigallinarum</name>
    <dbReference type="NCBI Taxonomy" id="1562256"/>
    <lineage>
        <taxon>Bacteria</taxon>
        <taxon>Bacillati</taxon>
        <taxon>Bacillota</taxon>
        <taxon>Bacilli</taxon>
        <taxon>Bacillales</taxon>
        <taxon>Caryophanaceae</taxon>
        <taxon>Kurthia</taxon>
    </lineage>
</organism>
<dbReference type="InterPro" id="IPR001932">
    <property type="entry name" value="PPM-type_phosphatase-like_dom"/>
</dbReference>
<dbReference type="Proteomes" id="UP000288623">
    <property type="component" value="Unassembled WGS sequence"/>
</dbReference>
<reference evidence="2 3" key="1">
    <citation type="submission" date="2014-11" db="EMBL/GenBank/DDBJ databases">
        <title>Genome sequence and analysis of novel Kurthia sp.</title>
        <authorList>
            <person name="Lawson J.N."/>
            <person name="Gonzalez J.E."/>
            <person name="Rinauldi L."/>
            <person name="Xuan Z."/>
            <person name="Firman A."/>
            <person name="Shaddox L."/>
            <person name="Trudeau A."/>
            <person name="Shah S."/>
            <person name="Reiman D."/>
        </authorList>
    </citation>
    <scope>NUCLEOTIDE SEQUENCE [LARGE SCALE GENOMIC DNA]</scope>
    <source>
        <strain evidence="2 3">3B1D</strain>
    </source>
</reference>
<protein>
    <recommendedName>
        <fullName evidence="1">PPM-type phosphatase domain-containing protein</fullName>
    </recommendedName>
</protein>
<sequence length="248" mass="28320">MNLHSHSSNAQYAWASVIGPSHILNELPNQDACAVLSLKEGMAFVVSDGVGSKKHSDIGSKEVIKAVKRAIKTWYQFPHASANHLLSLIHTYWEMGILPYDRDDCSATCLFAVILNDNRCIIGQVGDGVILFKLGKDHYVLHEKEDDYVNVTLPLHLARRKDWKIEDFFIDDSFEILLATDGVSEDLIKEKRFHFMTDLVEKISDVKGQKKKNSKIKNMLKKWGNPYNSDDKSLIIYSRRVMNGKYEY</sequence>
<dbReference type="Pfam" id="PF13672">
    <property type="entry name" value="PP2C_2"/>
    <property type="match status" value="1"/>
</dbReference>
<feature type="domain" description="PPM-type phosphatase" evidence="1">
    <location>
        <begin position="18"/>
        <end position="220"/>
    </location>
</feature>
<accession>A0A433RUJ0</accession>
<dbReference type="AlphaFoldDB" id="A0A433RUJ0"/>
<evidence type="ECO:0000313" key="3">
    <source>
        <dbReference type="Proteomes" id="UP000288623"/>
    </source>
</evidence>
<dbReference type="InterPro" id="IPR036457">
    <property type="entry name" value="PPM-type-like_dom_sf"/>
</dbReference>
<dbReference type="EMBL" id="JTFC01000030">
    <property type="protein sequence ID" value="RUS56956.1"/>
    <property type="molecule type" value="Genomic_DNA"/>
</dbReference>
<comment type="caution">
    <text evidence="2">The sequence shown here is derived from an EMBL/GenBank/DDBJ whole genome shotgun (WGS) entry which is preliminary data.</text>
</comment>
<name>A0A433RUJ0_9BACL</name>
<evidence type="ECO:0000259" key="1">
    <source>
        <dbReference type="Pfam" id="PF13672"/>
    </source>
</evidence>